<dbReference type="Proteomes" id="UP000646827">
    <property type="component" value="Unassembled WGS sequence"/>
</dbReference>
<keyword evidence="1" id="KW-0880">Kelch repeat</keyword>
<evidence type="ECO:0000259" key="4">
    <source>
        <dbReference type="PROSITE" id="PS50097"/>
    </source>
</evidence>
<feature type="compositionally biased region" description="Low complexity" evidence="3">
    <location>
        <begin position="631"/>
        <end position="642"/>
    </location>
</feature>
<feature type="compositionally biased region" description="Low complexity" evidence="3">
    <location>
        <begin position="563"/>
        <end position="622"/>
    </location>
</feature>
<sequence length="674" mass="75025">MPLLKPGQPIRTTGNNLVGLWRPSFVKVDHRLFVYGGGGNVTNDLHVLNLCDMRWETIQTVKGTAPCKRYGHTATLWNNCIIVFGGCNEITEYCNDIHIFDLDKLTWFQPEVTGNVPARYLHSAVAYDNKLFVYGGFAKNSDCTYVLDELSVLDLKTFVWSKYHGVPPRYNHSATLIGHKMYIYAGKDEHGDTVSDLFVINLNAPPYTPHLVLSGSQSSASSHMVLLKSQHFCEAVCGKLLVFGRYLAHGNHLLTGSNTQTALNGTTNTTNNPESVYGLWMLDLDTLEWERQECNANFEVGGWNYFTIISEAGCGSEEQSQVTMNNLFFLGNTDPFRPQGYDHFRDALVINAESLGLYDIPPPNFSHEFAQLLNNPELSDFIIVPSNGQELHVHQVILITRWPHFRNIYRSGMIEAQQRRMDIPEPYEIVLAFLKYLYSDRLDENEPWHVVCEVLVVANMYLLNRLKKICCERLFRHHMTVESCGLIFEKAIMAEETGLKMLALDFMFRNYGSVLKSDVLLQMPLAVRQEFMEAVPDEATLEVSRSASSIVPRTLPSPTKCLTASSSSTSHNTIVSNSTTTTTSNNTSITNTTTPSSMLGISTPPHYSSPTSSTSTSSSYHQQHLHHEQQQHNTTSAAPAAANTTAAAAAAAAAARMRHSMSSGVQTNSMSVGV</sequence>
<evidence type="ECO:0000256" key="1">
    <source>
        <dbReference type="ARBA" id="ARBA00022441"/>
    </source>
</evidence>
<name>A0A8H7VHN5_9FUNG</name>
<gene>
    <name evidence="5" type="ORF">INT45_013992</name>
</gene>
<dbReference type="InterPro" id="IPR011333">
    <property type="entry name" value="SKP1/BTB/POZ_sf"/>
</dbReference>
<comment type="caution">
    <text evidence="5">The sequence shown here is derived from an EMBL/GenBank/DDBJ whole genome shotgun (WGS) entry which is preliminary data.</text>
</comment>
<dbReference type="SUPFAM" id="SSF117281">
    <property type="entry name" value="Kelch motif"/>
    <property type="match status" value="1"/>
</dbReference>
<dbReference type="Gene3D" id="2.120.10.80">
    <property type="entry name" value="Kelch-type beta propeller"/>
    <property type="match status" value="2"/>
</dbReference>
<evidence type="ECO:0000256" key="2">
    <source>
        <dbReference type="ARBA" id="ARBA00022737"/>
    </source>
</evidence>
<dbReference type="InterPro" id="IPR000210">
    <property type="entry name" value="BTB/POZ_dom"/>
</dbReference>
<dbReference type="SMART" id="SM00225">
    <property type="entry name" value="BTB"/>
    <property type="match status" value="1"/>
</dbReference>
<accession>A0A8H7VHN5</accession>
<dbReference type="PROSITE" id="PS50097">
    <property type="entry name" value="BTB"/>
    <property type="match status" value="1"/>
</dbReference>
<evidence type="ECO:0000313" key="6">
    <source>
        <dbReference type="Proteomes" id="UP000646827"/>
    </source>
</evidence>
<keyword evidence="2" id="KW-0677">Repeat</keyword>
<dbReference type="Pfam" id="PF24681">
    <property type="entry name" value="Kelch_KLHDC2_KLHL20_DRC7"/>
    <property type="match status" value="1"/>
</dbReference>
<dbReference type="InterPro" id="IPR015915">
    <property type="entry name" value="Kelch-typ_b-propeller"/>
</dbReference>
<feature type="region of interest" description="Disordered" evidence="3">
    <location>
        <begin position="560"/>
        <end position="642"/>
    </location>
</feature>
<keyword evidence="6" id="KW-1185">Reference proteome</keyword>
<evidence type="ECO:0000313" key="5">
    <source>
        <dbReference type="EMBL" id="KAG2216848.1"/>
    </source>
</evidence>
<dbReference type="OrthoDB" id="432528at2759"/>
<protein>
    <recommendedName>
        <fullName evidence="4">BTB domain-containing protein</fullName>
    </recommendedName>
</protein>
<organism evidence="5 6">
    <name type="scientific">Circinella minor</name>
    <dbReference type="NCBI Taxonomy" id="1195481"/>
    <lineage>
        <taxon>Eukaryota</taxon>
        <taxon>Fungi</taxon>
        <taxon>Fungi incertae sedis</taxon>
        <taxon>Mucoromycota</taxon>
        <taxon>Mucoromycotina</taxon>
        <taxon>Mucoromycetes</taxon>
        <taxon>Mucorales</taxon>
        <taxon>Lichtheimiaceae</taxon>
        <taxon>Circinella</taxon>
    </lineage>
</organism>
<dbReference type="Pfam" id="PF00651">
    <property type="entry name" value="BTB"/>
    <property type="match status" value="1"/>
</dbReference>
<dbReference type="PANTHER" id="PTHR46093">
    <property type="entry name" value="ACYL-COA-BINDING DOMAIN-CONTAINING PROTEIN 5"/>
    <property type="match status" value="1"/>
</dbReference>
<feature type="domain" description="BTB" evidence="4">
    <location>
        <begin position="379"/>
        <end position="446"/>
    </location>
</feature>
<dbReference type="EMBL" id="JAEPRB010000353">
    <property type="protein sequence ID" value="KAG2216848.1"/>
    <property type="molecule type" value="Genomic_DNA"/>
</dbReference>
<dbReference type="PANTHER" id="PTHR46093:SF18">
    <property type="entry name" value="FIBRONECTIN TYPE-III DOMAIN-CONTAINING PROTEIN"/>
    <property type="match status" value="1"/>
</dbReference>
<proteinExistence type="predicted"/>
<evidence type="ECO:0000256" key="3">
    <source>
        <dbReference type="SAM" id="MobiDB-lite"/>
    </source>
</evidence>
<dbReference type="SUPFAM" id="SSF54695">
    <property type="entry name" value="POZ domain"/>
    <property type="match status" value="1"/>
</dbReference>
<dbReference type="AlphaFoldDB" id="A0A8H7VHN5"/>
<reference evidence="5 6" key="1">
    <citation type="submission" date="2020-12" db="EMBL/GenBank/DDBJ databases">
        <title>Metabolic potential, ecology and presence of endohyphal bacteria is reflected in genomic diversity of Mucoromycotina.</title>
        <authorList>
            <person name="Muszewska A."/>
            <person name="Okrasinska A."/>
            <person name="Steczkiewicz K."/>
            <person name="Drgas O."/>
            <person name="Orlowska M."/>
            <person name="Perlinska-Lenart U."/>
            <person name="Aleksandrzak-Piekarczyk T."/>
            <person name="Szatraj K."/>
            <person name="Zielenkiewicz U."/>
            <person name="Pilsyk S."/>
            <person name="Malc E."/>
            <person name="Mieczkowski P."/>
            <person name="Kruszewska J.S."/>
            <person name="Biernat P."/>
            <person name="Pawlowska J."/>
        </authorList>
    </citation>
    <scope>NUCLEOTIDE SEQUENCE [LARGE SCALE GENOMIC DNA]</scope>
    <source>
        <strain evidence="5 6">CBS 142.35</strain>
    </source>
</reference>
<dbReference type="Gene3D" id="3.30.710.10">
    <property type="entry name" value="Potassium Channel Kv1.1, Chain A"/>
    <property type="match status" value="1"/>
</dbReference>